<feature type="active site" description="Proton acceptor" evidence="1">
    <location>
        <position position="20"/>
    </location>
</feature>
<sequence length="372" mass="40512">MPSMKIAFRVDASLQISTGHVMRCLTLASALKVQGAECRFICREHPGNLIEHIRSKGFQVHVLPPMDSAAGLTAVHVPSALPQLAHAAWLGATQEKDADQCSAIFSELKVDWLIVDHYALDARWEAALKAHYRKLMVIDDLADRPHQCDLLLDQTFGRTAKDYAPWVPDACTLLCGSQYSLLRPEFAALRAYSLERRQKPQLAHLLISMGGVDKDNATGQVLEALKSTELPANCRITVVMGAAAPWLAEVRQLAMQMPWPTTVKAGISDMAQLMADSDLAIGAAGATSWERCCLGLPTLMLVLADNQRQVAHNLAHASAVYLLQGPQEILDRLPHLLNRLVASAALRASMSQAASHIADGQGATTVIQHLEF</sequence>
<dbReference type="PANTHER" id="PTHR21015:SF22">
    <property type="entry name" value="GLYCOSYLTRANSFERASE"/>
    <property type="match status" value="1"/>
</dbReference>
<keyword evidence="4" id="KW-0378">Hydrolase</keyword>
<evidence type="ECO:0000313" key="4">
    <source>
        <dbReference type="EMBL" id="AMB88266.1"/>
    </source>
</evidence>
<feature type="domain" description="Glycosyl transferase family 28 C-terminal" evidence="3">
    <location>
        <begin position="220"/>
        <end position="354"/>
    </location>
</feature>
<dbReference type="SUPFAM" id="SSF53756">
    <property type="entry name" value="UDP-Glycosyltransferase/glycogen phosphorylase"/>
    <property type="match status" value="1"/>
</dbReference>
<dbReference type="Proteomes" id="UP000063229">
    <property type="component" value="Chromosome"/>
</dbReference>
<evidence type="ECO:0000256" key="2">
    <source>
        <dbReference type="PIRSR" id="PIRSR620023-2"/>
    </source>
</evidence>
<dbReference type="KEGG" id="pagb:AWM79_09015"/>
<dbReference type="GO" id="GO:0016787">
    <property type="term" value="F:hydrolase activity"/>
    <property type="evidence" value="ECO:0007669"/>
    <property type="project" value="UniProtKB-KW"/>
</dbReference>
<dbReference type="Gene3D" id="3.40.50.11190">
    <property type="match status" value="1"/>
</dbReference>
<accession>A0A0X1T850</accession>
<evidence type="ECO:0000259" key="3">
    <source>
        <dbReference type="Pfam" id="PF04101"/>
    </source>
</evidence>
<dbReference type="Gene3D" id="3.40.50.2000">
    <property type="entry name" value="Glycogen Phosphorylase B"/>
    <property type="match status" value="1"/>
</dbReference>
<dbReference type="InterPro" id="IPR007235">
    <property type="entry name" value="Glyco_trans_28_C"/>
</dbReference>
<gene>
    <name evidence="4" type="ORF">AWM79_09015</name>
</gene>
<feature type="binding site" evidence="2">
    <location>
        <position position="183"/>
    </location>
    <ligand>
        <name>substrate</name>
    </ligand>
</feature>
<reference evidence="4 5" key="1">
    <citation type="submission" date="2016-01" db="EMBL/GenBank/DDBJ databases">
        <authorList>
            <person name="McClelland M."/>
            <person name="Jain A."/>
            <person name="Saraogi P."/>
            <person name="Mendelson R."/>
            <person name="Westerman R."/>
            <person name="SanMiguel P."/>
            <person name="Csonka L."/>
        </authorList>
    </citation>
    <scope>NUCLEOTIDE SEQUENCE [LARGE SCALE GENOMIC DNA]</scope>
    <source>
        <strain evidence="4 5">NCPPB 2472</strain>
    </source>
</reference>
<name>A0A0X1T850_PSEAA</name>
<dbReference type="NCBIfam" id="TIGR03590">
    <property type="entry name" value="PseG"/>
    <property type="match status" value="1"/>
</dbReference>
<dbReference type="EMBL" id="CP014135">
    <property type="protein sequence ID" value="AMB88266.1"/>
    <property type="molecule type" value="Genomic_DNA"/>
</dbReference>
<dbReference type="STRING" id="46677.AWM79_09015"/>
<dbReference type="InterPro" id="IPR020023">
    <property type="entry name" value="PseG"/>
</dbReference>
<feature type="binding site" evidence="2">
    <location>
        <position position="290"/>
    </location>
    <ligand>
        <name>substrate</name>
    </ligand>
</feature>
<proteinExistence type="predicted"/>
<evidence type="ECO:0000313" key="5">
    <source>
        <dbReference type="Proteomes" id="UP000063229"/>
    </source>
</evidence>
<keyword evidence="5" id="KW-1185">Reference proteome</keyword>
<dbReference type="Pfam" id="PF04101">
    <property type="entry name" value="Glyco_tran_28_C"/>
    <property type="match status" value="1"/>
</dbReference>
<dbReference type="GO" id="GO:0016758">
    <property type="term" value="F:hexosyltransferase activity"/>
    <property type="evidence" value="ECO:0007669"/>
    <property type="project" value="InterPro"/>
</dbReference>
<organism evidence="4 5">
    <name type="scientific">Pseudomonas agarici</name>
    <dbReference type="NCBI Taxonomy" id="46677"/>
    <lineage>
        <taxon>Bacteria</taxon>
        <taxon>Pseudomonadati</taxon>
        <taxon>Pseudomonadota</taxon>
        <taxon>Gammaproteobacteria</taxon>
        <taxon>Pseudomonadales</taxon>
        <taxon>Pseudomonadaceae</taxon>
        <taxon>Pseudomonas</taxon>
    </lineage>
</organism>
<dbReference type="PANTHER" id="PTHR21015">
    <property type="entry name" value="UDP-N-ACETYLGLUCOSAMINE--N-ACETYLMURAMYL-(PENTAPEPTIDE) PYROPHOSPHORYL-UNDECAPRENOL N-ACETYLGLUCOSAMINE TRANSFERASE 1"/>
    <property type="match status" value="1"/>
</dbReference>
<evidence type="ECO:0000256" key="1">
    <source>
        <dbReference type="PIRSR" id="PIRSR620023-1"/>
    </source>
</evidence>
<dbReference type="AlphaFoldDB" id="A0A0X1T850"/>
<protein>
    <submittedName>
        <fullName evidence="4">UDP-2,4-diacetamido-2,4, 6-trideoxy-beta-L-altropyranose hydrolase</fullName>
    </submittedName>
</protein>